<keyword evidence="12" id="KW-1185">Reference proteome</keyword>
<proteinExistence type="inferred from homology"/>
<evidence type="ECO:0000259" key="10">
    <source>
        <dbReference type="PROSITE" id="PS51779"/>
    </source>
</evidence>
<organism evidence="11 12">
    <name type="scientific">Microvenator marinus</name>
    <dbReference type="NCBI Taxonomy" id="2600177"/>
    <lineage>
        <taxon>Bacteria</taxon>
        <taxon>Deltaproteobacteria</taxon>
        <taxon>Bradymonadales</taxon>
        <taxon>Microvenatoraceae</taxon>
        <taxon>Microvenator</taxon>
    </lineage>
</organism>
<dbReference type="PROSITE" id="PS51779">
    <property type="entry name" value="POTRA"/>
    <property type="match status" value="2"/>
</dbReference>
<dbReference type="PANTHER" id="PTHR12815:SF23">
    <property type="entry name" value="OUTER MEMBRANE PROTEIN ASSEMBLY FACTOR BAMA"/>
    <property type="match status" value="1"/>
</dbReference>
<dbReference type="InterPro" id="IPR039910">
    <property type="entry name" value="D15-like"/>
</dbReference>
<dbReference type="Gene3D" id="3.10.20.310">
    <property type="entry name" value="membrane protein fhac"/>
    <property type="match status" value="5"/>
</dbReference>
<evidence type="ECO:0000256" key="6">
    <source>
        <dbReference type="ARBA" id="ARBA00023136"/>
    </source>
</evidence>
<dbReference type="OrthoDB" id="9803054at2"/>
<keyword evidence="7" id="KW-0998">Cell outer membrane</keyword>
<dbReference type="InterPro" id="IPR034746">
    <property type="entry name" value="POTRA"/>
</dbReference>
<dbReference type="Pfam" id="PF07244">
    <property type="entry name" value="POTRA"/>
    <property type="match status" value="5"/>
</dbReference>
<dbReference type="KEGG" id="bbae:FRD01_01145"/>
<protein>
    <recommendedName>
        <fullName evidence="8">Outer membrane protein assembly factor BamA</fullName>
    </recommendedName>
</protein>
<evidence type="ECO:0000256" key="7">
    <source>
        <dbReference type="ARBA" id="ARBA00023237"/>
    </source>
</evidence>
<evidence type="ECO:0000313" key="11">
    <source>
        <dbReference type="EMBL" id="QED25890.1"/>
    </source>
</evidence>
<evidence type="ECO:0000256" key="8">
    <source>
        <dbReference type="NCBIfam" id="TIGR03303"/>
    </source>
</evidence>
<name>A0A5B8XJE3_9DELT</name>
<dbReference type="NCBIfam" id="TIGR03303">
    <property type="entry name" value="OM_YaeT"/>
    <property type="match status" value="1"/>
</dbReference>
<evidence type="ECO:0000256" key="3">
    <source>
        <dbReference type="ARBA" id="ARBA00022692"/>
    </source>
</evidence>
<keyword evidence="6" id="KW-0472">Membrane</keyword>
<keyword evidence="3" id="KW-0812">Transmembrane</keyword>
<gene>
    <name evidence="11" type="primary">bamA</name>
    <name evidence="11" type="ORF">FRD01_01145</name>
</gene>
<sequence length="815" mass="92015">MKVVLVVLLFCLPWVASAQEAGLPTSDSFQPAEAAVEVPKRFEPDQPLPEGSPAQPGDTIDEIRVNGNRRVETQAVISQLRTTAGQPLSAQTISEDLKRVFRLGFFDDVKVDGTKTADSKVIVTFIVSEKPAVAEITYEGINELELDDVTAVINIEPNSILDVSVVKANAEKLRELYAEKGFFLAEVDYEIVIDPEIPELANVVFKVTEFAKIEVRKISFLGNEALSDEELKSVMMTREGDWGSFLTSFGSFKETDFQQDLQRITAFYYDKGYVQVKVKRPVVRLSRDKKHLFITIAVEEGPQFGVGTVDIQGDFIKDKEELLENVKLGEDEIFSYTRLRSDMEGLRREYMDAGYAYVNINPLTQVLEDTRKVNVSYDIQRGEKVYIGRIEVVGNTKTRDKVIRRELAIEEGELFSQSKIETSKSLVTRLGYFERVELNTKRVERSDTIDLEVVVAERPTGTFQVGAGFSSLESFILNAQVSQNNLFGRGQTLAFQAQISSIRTLFNIQFAEPYFLDSNWSFAFELYNFDYLFQDFARRSRGGNLSFGYPITDELRANLTYKLEDVDLRPGGRTGRNAQRVGNLFRGGLTSSLQFGLSYDSRDDRMFPKNGTFSSARVEWADDNFTLSEVEFIKYDMDSRWYFPLFWEFVLRLNVEAGYVQSTDPTKPVPLFQRYFVGGPTTVRGFDRFSLGPTRTVARDTSDPGTLSSEFNIGGNKRLQLTAEIEFPILTAIGIRGVVFADAGNAFDDGEPITLALDLLSDDEDEYMDVLRTSVGLGFRWLSPIGPLRFEWGIPLARLRDEKPLVFDFSIGNAF</sequence>
<dbReference type="Pfam" id="PF01103">
    <property type="entry name" value="Omp85"/>
    <property type="match status" value="1"/>
</dbReference>
<evidence type="ECO:0000256" key="1">
    <source>
        <dbReference type="ARBA" id="ARBA00004370"/>
    </source>
</evidence>
<feature type="chain" id="PRO_5039935210" description="Outer membrane protein assembly factor BamA" evidence="9">
    <location>
        <begin position="19"/>
        <end position="815"/>
    </location>
</feature>
<evidence type="ECO:0000256" key="2">
    <source>
        <dbReference type="ARBA" id="ARBA00022452"/>
    </source>
</evidence>
<evidence type="ECO:0000313" key="12">
    <source>
        <dbReference type="Proteomes" id="UP000321595"/>
    </source>
</evidence>
<evidence type="ECO:0000256" key="5">
    <source>
        <dbReference type="ARBA" id="ARBA00022737"/>
    </source>
</evidence>
<dbReference type="HAMAP" id="MF_01430">
    <property type="entry name" value="OM_assembly_BamA"/>
    <property type="match status" value="1"/>
</dbReference>
<dbReference type="AlphaFoldDB" id="A0A5B8XJE3"/>
<dbReference type="Proteomes" id="UP000321595">
    <property type="component" value="Chromosome"/>
</dbReference>
<keyword evidence="2" id="KW-1134">Transmembrane beta strand</keyword>
<reference evidence="11 12" key="1">
    <citation type="submission" date="2019-08" db="EMBL/GenBank/DDBJ databases">
        <authorList>
            <person name="Liang Q."/>
        </authorList>
    </citation>
    <scope>NUCLEOTIDE SEQUENCE [LARGE SCALE GENOMIC DNA]</scope>
    <source>
        <strain evidence="11 12">V1718</strain>
    </source>
</reference>
<dbReference type="InterPro" id="IPR023707">
    <property type="entry name" value="OM_assembly_BamA"/>
</dbReference>
<feature type="domain" description="POTRA" evidence="10">
    <location>
        <begin position="385"/>
        <end position="458"/>
    </location>
</feature>
<keyword evidence="5" id="KW-0677">Repeat</keyword>
<dbReference type="PANTHER" id="PTHR12815">
    <property type="entry name" value="SORTING AND ASSEMBLY MACHINERY SAMM50 PROTEIN FAMILY MEMBER"/>
    <property type="match status" value="1"/>
</dbReference>
<evidence type="ECO:0000256" key="9">
    <source>
        <dbReference type="SAM" id="SignalP"/>
    </source>
</evidence>
<feature type="domain" description="POTRA" evidence="10">
    <location>
        <begin position="213"/>
        <end position="301"/>
    </location>
</feature>
<dbReference type="RefSeq" id="WP_146956854.1">
    <property type="nucleotide sequence ID" value="NZ_CP042467.1"/>
</dbReference>
<comment type="subcellular location">
    <subcellularLocation>
        <location evidence="1">Membrane</location>
    </subcellularLocation>
</comment>
<dbReference type="Gene3D" id="2.40.160.50">
    <property type="entry name" value="membrane protein fhac: a member of the omp85/tpsb transporter family"/>
    <property type="match status" value="1"/>
</dbReference>
<dbReference type="InterPro" id="IPR010827">
    <property type="entry name" value="BamA/TamA_POTRA"/>
</dbReference>
<dbReference type="GO" id="GO:0071709">
    <property type="term" value="P:membrane assembly"/>
    <property type="evidence" value="ECO:0007669"/>
    <property type="project" value="InterPro"/>
</dbReference>
<dbReference type="GO" id="GO:0009279">
    <property type="term" value="C:cell outer membrane"/>
    <property type="evidence" value="ECO:0007669"/>
    <property type="project" value="UniProtKB-UniRule"/>
</dbReference>
<keyword evidence="4 9" id="KW-0732">Signal</keyword>
<accession>A0A5B8XJE3</accession>
<feature type="signal peptide" evidence="9">
    <location>
        <begin position="1"/>
        <end position="18"/>
    </location>
</feature>
<dbReference type="PIRSF" id="PIRSF006076">
    <property type="entry name" value="OM_assembly_OMP85"/>
    <property type="match status" value="1"/>
</dbReference>
<evidence type="ECO:0000256" key="4">
    <source>
        <dbReference type="ARBA" id="ARBA00022729"/>
    </source>
</evidence>
<dbReference type="EMBL" id="CP042467">
    <property type="protein sequence ID" value="QED25890.1"/>
    <property type="molecule type" value="Genomic_DNA"/>
</dbReference>
<dbReference type="InterPro" id="IPR000184">
    <property type="entry name" value="Bac_surfAg_D15"/>
</dbReference>